<proteinExistence type="predicted"/>
<keyword evidence="1" id="KW-0378">Hydrolase</keyword>
<evidence type="ECO:0000313" key="4">
    <source>
        <dbReference type="Proteomes" id="UP000182902"/>
    </source>
</evidence>
<reference evidence="3 4" key="1">
    <citation type="submission" date="2016-10" db="EMBL/GenBank/DDBJ databases">
        <authorList>
            <person name="de Groot N.N."/>
        </authorList>
    </citation>
    <scope>NUCLEOTIDE SEQUENCE [LARGE SCALE GENOMIC DNA]</scope>
    <source>
        <strain evidence="3 4">ICMP 14252</strain>
    </source>
</reference>
<dbReference type="Gene3D" id="3.40.50.1820">
    <property type="entry name" value="alpha/beta hydrolase"/>
    <property type="match status" value="1"/>
</dbReference>
<dbReference type="PANTHER" id="PTHR22946:SF9">
    <property type="entry name" value="POLYKETIDE TRANSFERASE AF380"/>
    <property type="match status" value="1"/>
</dbReference>
<dbReference type="PANTHER" id="PTHR22946">
    <property type="entry name" value="DIENELACTONE HYDROLASE DOMAIN-CONTAINING PROTEIN-RELATED"/>
    <property type="match status" value="1"/>
</dbReference>
<evidence type="ECO:0000256" key="1">
    <source>
        <dbReference type="ARBA" id="ARBA00022801"/>
    </source>
</evidence>
<protein>
    <submittedName>
        <fullName evidence="3">Serine aminopeptidase, S33</fullName>
    </submittedName>
</protein>
<sequence>MSQRLDVSFASANACCAAWLYLPDAMSAPPVIVMAHGLGGVREMRLDAFAQRFCEAGYACLVFDYRNFGASEGEHRQLLDIPSQQQDWRSAVAYARSHPALNPQKVILWGSSFSGGHVLHTAAADNAIAAVIAQCPFTDGLASLRQVDILTSLKLTALGIADMASAAFGLAPVRVKIAGPKGSAALMTAPDAEPGYLKLVPTDYPFKNYVSARFALKIGFYRPGKKASTLRCPILFCVCDADSVAPAAPTLRYATKARDAEIHRYQAGHFGIYVGDAFEQVVEQQISFLKRRV</sequence>
<dbReference type="SUPFAM" id="SSF53474">
    <property type="entry name" value="alpha/beta-Hydrolases"/>
    <property type="match status" value="1"/>
</dbReference>
<keyword evidence="3" id="KW-0645">Protease</keyword>
<dbReference type="GO" id="GO:0004177">
    <property type="term" value="F:aminopeptidase activity"/>
    <property type="evidence" value="ECO:0007669"/>
    <property type="project" value="UniProtKB-KW"/>
</dbReference>
<accession>A0A1H3G367</accession>
<dbReference type="InterPro" id="IPR029058">
    <property type="entry name" value="AB_hydrolase_fold"/>
</dbReference>
<keyword evidence="3" id="KW-0031">Aminopeptidase</keyword>
<dbReference type="Proteomes" id="UP000182902">
    <property type="component" value="Unassembled WGS sequence"/>
</dbReference>
<dbReference type="InterPro" id="IPR022742">
    <property type="entry name" value="Hydrolase_4"/>
</dbReference>
<dbReference type="EMBL" id="FNOX01000002">
    <property type="protein sequence ID" value="SDX97666.1"/>
    <property type="molecule type" value="Genomic_DNA"/>
</dbReference>
<dbReference type="GO" id="GO:0052689">
    <property type="term" value="F:carboxylic ester hydrolase activity"/>
    <property type="evidence" value="ECO:0007669"/>
    <property type="project" value="UniProtKB-ARBA"/>
</dbReference>
<evidence type="ECO:0000259" key="2">
    <source>
        <dbReference type="Pfam" id="PF12146"/>
    </source>
</evidence>
<name>A0A1H3G367_9PSED</name>
<feature type="domain" description="Serine aminopeptidase S33" evidence="2">
    <location>
        <begin position="31"/>
        <end position="266"/>
    </location>
</feature>
<evidence type="ECO:0000313" key="3">
    <source>
        <dbReference type="EMBL" id="SDX97666.1"/>
    </source>
</evidence>
<organism evidence="3 4">
    <name type="scientific">Pseudomonas salomonii</name>
    <dbReference type="NCBI Taxonomy" id="191391"/>
    <lineage>
        <taxon>Bacteria</taxon>
        <taxon>Pseudomonadati</taxon>
        <taxon>Pseudomonadota</taxon>
        <taxon>Gammaproteobacteria</taxon>
        <taxon>Pseudomonadales</taxon>
        <taxon>Pseudomonadaceae</taxon>
        <taxon>Pseudomonas</taxon>
    </lineage>
</organism>
<dbReference type="RefSeq" id="WP_069787698.1">
    <property type="nucleotide sequence ID" value="NZ_FNOX01000002.1"/>
</dbReference>
<dbReference type="InterPro" id="IPR050261">
    <property type="entry name" value="FrsA_esterase"/>
</dbReference>
<gene>
    <name evidence="3" type="ORF">SAMN05216247_102334</name>
</gene>
<dbReference type="AlphaFoldDB" id="A0A1H3G367"/>
<dbReference type="Pfam" id="PF12146">
    <property type="entry name" value="Hydrolase_4"/>
    <property type="match status" value="1"/>
</dbReference>